<comment type="subcellular location">
    <subcellularLocation>
        <location evidence="1">Membrane</location>
        <topology evidence="1">Single-pass type II membrane protein</topology>
    </subcellularLocation>
</comment>
<dbReference type="PANTHER" id="PTHR23033:SF40">
    <property type="entry name" value="APPLE DOMAIN-CONTAINING PROTEIN"/>
    <property type="match status" value="1"/>
</dbReference>
<keyword evidence="8" id="KW-0547">Nucleotide-binding</keyword>
<dbReference type="InterPro" id="IPR026050">
    <property type="entry name" value="C1GALT1/C1GALT1_chp1"/>
</dbReference>
<keyword evidence="5" id="KW-0328">Glycosyltransferase</keyword>
<sequence>MSAFRKHMPRTTRLLVSVLFLYVFFWVKGWPRIYDEEELPALKRPPQQGAPAGPHPVERDQLVVSVTTTAINVHSKVAPLILNTADQDHGMLLLFSDLQAEIGKWPVFDVVWRLGTDVVMHTDELNRYRMQLDFGRRSIPLTDLKKKDPEEEKKDMMVLDKYKILQTMSAAWEYRPDRPWYIFIDDETYVNRPNLLEFLSEHDPDASHYFANPPIAATTLVPDPFAPSGTAFILSRKVMKDLLVVRKDTLKKWAKRIRDHTSAFDLVSSVLQEELNVAFTPVWPAISGYDPSTIPFHPTLWCEQVLIMHHVSPGMGNDLYKMEREQAHHKPLRFADLWDRFFTAENLNYTRNDWDNLSSESSNARWNVLFENSESKEDRAPPGEESPEACEKSCEASKYCVQWSYSSIPQTNWNENPNTKCHLSSSIRFGAHVKPKQLAGTGEKQSLSWKSGWKKARFHSWARRQRCNQHLR</sequence>
<dbReference type="OrthoDB" id="414175at2759"/>
<keyword evidence="6" id="KW-0808">Transferase</keyword>
<dbReference type="Gene3D" id="3.90.550.50">
    <property type="match status" value="1"/>
</dbReference>
<evidence type="ECO:0000256" key="2">
    <source>
        <dbReference type="ARBA" id="ARBA00004922"/>
    </source>
</evidence>
<evidence type="ECO:0000256" key="5">
    <source>
        <dbReference type="ARBA" id="ARBA00022676"/>
    </source>
</evidence>
<evidence type="ECO:0000256" key="11">
    <source>
        <dbReference type="ARBA" id="ARBA00023136"/>
    </source>
</evidence>
<feature type="domain" description="Fringe-like glycosyltransferase" evidence="12">
    <location>
        <begin position="164"/>
        <end position="258"/>
    </location>
</feature>
<dbReference type="Pfam" id="PF02434">
    <property type="entry name" value="Fringe"/>
    <property type="match status" value="1"/>
</dbReference>
<reference evidence="13" key="1">
    <citation type="submission" date="2021-12" db="EMBL/GenBank/DDBJ databases">
        <title>Curvularia clavata genome.</title>
        <authorList>
            <person name="Cao Y."/>
        </authorList>
    </citation>
    <scope>NUCLEOTIDE SEQUENCE</scope>
    <source>
        <strain evidence="13">Yc1106</strain>
    </source>
</reference>
<keyword evidence="9" id="KW-0735">Signal-anchor</keyword>
<keyword evidence="11" id="KW-0472">Membrane</keyword>
<dbReference type="AlphaFoldDB" id="A0A9Q8Z5D5"/>
<evidence type="ECO:0000256" key="1">
    <source>
        <dbReference type="ARBA" id="ARBA00004606"/>
    </source>
</evidence>
<dbReference type="EMBL" id="CP089275">
    <property type="protein sequence ID" value="USP76141.1"/>
    <property type="molecule type" value="Genomic_DNA"/>
</dbReference>
<evidence type="ECO:0000256" key="8">
    <source>
        <dbReference type="ARBA" id="ARBA00022741"/>
    </source>
</evidence>
<evidence type="ECO:0000256" key="7">
    <source>
        <dbReference type="ARBA" id="ARBA00022692"/>
    </source>
</evidence>
<evidence type="ECO:0000313" key="14">
    <source>
        <dbReference type="Proteomes" id="UP001056012"/>
    </source>
</evidence>
<name>A0A9Q8Z5D5_CURCL</name>
<dbReference type="InterPro" id="IPR003378">
    <property type="entry name" value="Fringe-like_glycosylTrfase"/>
</dbReference>
<evidence type="ECO:0000256" key="3">
    <source>
        <dbReference type="ARBA" id="ARBA00006462"/>
    </source>
</evidence>
<protein>
    <recommendedName>
        <fullName evidence="4">N-acetylgalactosaminide beta-1,3-galactosyltransferase</fullName>
        <ecNumber evidence="4">2.4.1.122</ecNumber>
    </recommendedName>
</protein>
<evidence type="ECO:0000256" key="9">
    <source>
        <dbReference type="ARBA" id="ARBA00022968"/>
    </source>
</evidence>
<accession>A0A9Q8Z5D5</accession>
<gene>
    <name evidence="13" type="ORF">yc1106_03415</name>
</gene>
<comment type="similarity">
    <text evidence="3">Belongs to the glycosyltransferase 31 family. Beta3-Gal-T subfamily.</text>
</comment>
<dbReference type="GO" id="GO:0000166">
    <property type="term" value="F:nucleotide binding"/>
    <property type="evidence" value="ECO:0007669"/>
    <property type="project" value="UniProtKB-KW"/>
</dbReference>
<evidence type="ECO:0000256" key="10">
    <source>
        <dbReference type="ARBA" id="ARBA00022989"/>
    </source>
</evidence>
<evidence type="ECO:0000313" key="13">
    <source>
        <dbReference type="EMBL" id="USP76141.1"/>
    </source>
</evidence>
<keyword evidence="10" id="KW-1133">Transmembrane helix</keyword>
<proteinExistence type="inferred from homology"/>
<dbReference type="GO" id="GO:0016020">
    <property type="term" value="C:membrane"/>
    <property type="evidence" value="ECO:0007669"/>
    <property type="project" value="UniProtKB-SubCell"/>
</dbReference>
<organism evidence="13 14">
    <name type="scientific">Curvularia clavata</name>
    <dbReference type="NCBI Taxonomy" id="95742"/>
    <lineage>
        <taxon>Eukaryota</taxon>
        <taxon>Fungi</taxon>
        <taxon>Dikarya</taxon>
        <taxon>Ascomycota</taxon>
        <taxon>Pezizomycotina</taxon>
        <taxon>Dothideomycetes</taxon>
        <taxon>Pleosporomycetidae</taxon>
        <taxon>Pleosporales</taxon>
        <taxon>Pleosporineae</taxon>
        <taxon>Pleosporaceae</taxon>
        <taxon>Curvularia</taxon>
    </lineage>
</organism>
<evidence type="ECO:0000256" key="6">
    <source>
        <dbReference type="ARBA" id="ARBA00022679"/>
    </source>
</evidence>
<dbReference type="GO" id="GO:0016263">
    <property type="term" value="F:glycoprotein-N-acetylgalactosamine 3-beta-galactosyltransferase activity"/>
    <property type="evidence" value="ECO:0007669"/>
    <property type="project" value="UniProtKB-EC"/>
</dbReference>
<dbReference type="PANTHER" id="PTHR23033">
    <property type="entry name" value="BETA1,3-GALACTOSYLTRANSFERASE"/>
    <property type="match status" value="1"/>
</dbReference>
<dbReference type="VEuPathDB" id="FungiDB:yc1106_03415"/>
<dbReference type="EC" id="2.4.1.122" evidence="4"/>
<evidence type="ECO:0000259" key="12">
    <source>
        <dbReference type="Pfam" id="PF02434"/>
    </source>
</evidence>
<evidence type="ECO:0000256" key="4">
    <source>
        <dbReference type="ARBA" id="ARBA00012557"/>
    </source>
</evidence>
<comment type="pathway">
    <text evidence="2">Protein modification; protein glycosylation.</text>
</comment>
<keyword evidence="14" id="KW-1185">Reference proteome</keyword>
<dbReference type="Proteomes" id="UP001056012">
    <property type="component" value="Chromosome 2"/>
</dbReference>
<keyword evidence="7" id="KW-0812">Transmembrane</keyword>